<proteinExistence type="predicted"/>
<dbReference type="AlphaFoldDB" id="A0AAV6US82"/>
<evidence type="ECO:0000313" key="9">
    <source>
        <dbReference type="Proteomes" id="UP000827092"/>
    </source>
</evidence>
<name>A0AAV6US82_9ARAC</name>
<organism evidence="8 9">
    <name type="scientific">Oedothorax gibbosus</name>
    <dbReference type="NCBI Taxonomy" id="931172"/>
    <lineage>
        <taxon>Eukaryota</taxon>
        <taxon>Metazoa</taxon>
        <taxon>Ecdysozoa</taxon>
        <taxon>Arthropoda</taxon>
        <taxon>Chelicerata</taxon>
        <taxon>Arachnida</taxon>
        <taxon>Araneae</taxon>
        <taxon>Araneomorphae</taxon>
        <taxon>Entelegynae</taxon>
        <taxon>Araneoidea</taxon>
        <taxon>Linyphiidae</taxon>
        <taxon>Erigoninae</taxon>
        <taxon>Oedothorax</taxon>
    </lineage>
</organism>
<evidence type="ECO:0000256" key="4">
    <source>
        <dbReference type="ARBA" id="ARBA00023125"/>
    </source>
</evidence>
<evidence type="ECO:0000256" key="5">
    <source>
        <dbReference type="PROSITE-ProRule" id="PRU00309"/>
    </source>
</evidence>
<feature type="region of interest" description="Disordered" evidence="6">
    <location>
        <begin position="105"/>
        <end position="124"/>
    </location>
</feature>
<dbReference type="PROSITE" id="PS50950">
    <property type="entry name" value="ZF_THAP"/>
    <property type="match status" value="1"/>
</dbReference>
<evidence type="ECO:0000259" key="7">
    <source>
        <dbReference type="PROSITE" id="PS50950"/>
    </source>
</evidence>
<dbReference type="SMART" id="SM00980">
    <property type="entry name" value="THAP"/>
    <property type="match status" value="1"/>
</dbReference>
<dbReference type="GO" id="GO:0003677">
    <property type="term" value="F:DNA binding"/>
    <property type="evidence" value="ECO:0007669"/>
    <property type="project" value="UniProtKB-UniRule"/>
</dbReference>
<dbReference type="Proteomes" id="UP000827092">
    <property type="component" value="Unassembled WGS sequence"/>
</dbReference>
<evidence type="ECO:0000256" key="2">
    <source>
        <dbReference type="ARBA" id="ARBA00022771"/>
    </source>
</evidence>
<dbReference type="GO" id="GO:0008270">
    <property type="term" value="F:zinc ion binding"/>
    <property type="evidence" value="ECO:0007669"/>
    <property type="project" value="UniProtKB-KW"/>
</dbReference>
<gene>
    <name evidence="8" type="ORF">JTE90_015645</name>
</gene>
<dbReference type="PANTHER" id="PTHR46927:SF3">
    <property type="entry name" value="THAP-TYPE DOMAIN-CONTAINING PROTEIN"/>
    <property type="match status" value="1"/>
</dbReference>
<evidence type="ECO:0000256" key="3">
    <source>
        <dbReference type="ARBA" id="ARBA00022833"/>
    </source>
</evidence>
<evidence type="ECO:0000256" key="6">
    <source>
        <dbReference type="SAM" id="MobiDB-lite"/>
    </source>
</evidence>
<keyword evidence="4 5" id="KW-0238">DNA-binding</keyword>
<keyword evidence="9" id="KW-1185">Reference proteome</keyword>
<evidence type="ECO:0000313" key="8">
    <source>
        <dbReference type="EMBL" id="KAG8186708.1"/>
    </source>
</evidence>
<evidence type="ECO:0000256" key="1">
    <source>
        <dbReference type="ARBA" id="ARBA00022723"/>
    </source>
</evidence>
<feature type="domain" description="THAP-type" evidence="7">
    <location>
        <begin position="1"/>
        <end position="84"/>
    </location>
</feature>
<dbReference type="PANTHER" id="PTHR46927">
    <property type="entry name" value="AGAP005574-PA"/>
    <property type="match status" value="1"/>
</dbReference>
<dbReference type="InterPro" id="IPR052224">
    <property type="entry name" value="THAP_domain_protein"/>
</dbReference>
<reference evidence="8 9" key="1">
    <citation type="journal article" date="2022" name="Nat. Ecol. Evol.">
        <title>A masculinizing supergene underlies an exaggerated male reproductive morph in a spider.</title>
        <authorList>
            <person name="Hendrickx F."/>
            <person name="De Corte Z."/>
            <person name="Sonet G."/>
            <person name="Van Belleghem S.M."/>
            <person name="Kostlbacher S."/>
            <person name="Vangestel C."/>
        </authorList>
    </citation>
    <scope>NUCLEOTIDE SEQUENCE [LARGE SCALE GENOMIC DNA]</scope>
    <source>
        <strain evidence="8">W744_W776</strain>
    </source>
</reference>
<dbReference type="SMART" id="SM00692">
    <property type="entry name" value="DM3"/>
    <property type="match status" value="1"/>
</dbReference>
<accession>A0AAV6US82</accession>
<dbReference type="EMBL" id="JAFNEN010000293">
    <property type="protein sequence ID" value="KAG8186708.1"/>
    <property type="molecule type" value="Genomic_DNA"/>
</dbReference>
<protein>
    <recommendedName>
        <fullName evidence="7">THAP-type domain-containing protein</fullName>
    </recommendedName>
</protein>
<dbReference type="SUPFAM" id="SSF57716">
    <property type="entry name" value="Glucocorticoid receptor-like (DNA-binding domain)"/>
    <property type="match status" value="1"/>
</dbReference>
<keyword evidence="3" id="KW-0862">Zinc</keyword>
<dbReference type="Pfam" id="PF05485">
    <property type="entry name" value="THAP"/>
    <property type="match status" value="1"/>
</dbReference>
<feature type="region of interest" description="Disordered" evidence="6">
    <location>
        <begin position="146"/>
        <end position="190"/>
    </location>
</feature>
<keyword evidence="2 5" id="KW-0863">Zinc-finger</keyword>
<dbReference type="InterPro" id="IPR006612">
    <property type="entry name" value="THAP_Znf"/>
</dbReference>
<keyword evidence="1" id="KW-0479">Metal-binding</keyword>
<sequence>MVVSCCAYGCTNRWGKLNEDGTKLKFHLFPFREKELLKKWIVAVKRDSWKPSKSSALCGDHFAETAYKSTARRYLKDDAVPSIFSSPSHLQKPKRERALPIRHLSPVTSDHPPARPTYEESRKELRSYLDQMSERHNQMVENAKKKFKSSDANRSHQPHTIFKKILPRGDQPDPAMDQEKPGKDDASTYGDSWVTSFRKLSPTQKIYAKKAIEDILVLGQLDCLTLNTVDIISASGNAPHP</sequence>
<feature type="compositionally biased region" description="Basic and acidic residues" evidence="6">
    <location>
        <begin position="177"/>
        <end position="186"/>
    </location>
</feature>
<comment type="caution">
    <text evidence="8">The sequence shown here is derived from an EMBL/GenBank/DDBJ whole genome shotgun (WGS) entry which is preliminary data.</text>
</comment>